<feature type="transmembrane region" description="Helical" evidence="16">
    <location>
        <begin position="89"/>
        <end position="108"/>
    </location>
</feature>
<evidence type="ECO:0000256" key="7">
    <source>
        <dbReference type="ARBA" id="ARBA00022692"/>
    </source>
</evidence>
<evidence type="ECO:0000256" key="15">
    <source>
        <dbReference type="ARBA" id="ARBA00047820"/>
    </source>
</evidence>
<feature type="domain" description="Cation efflux protein cytoplasmic" evidence="18">
    <location>
        <begin position="269"/>
        <end position="336"/>
    </location>
</feature>
<dbReference type="PANTHER" id="PTHR11562:SF100">
    <property type="entry name" value="METAL TOLERANCE PROTEIN A2"/>
    <property type="match status" value="1"/>
</dbReference>
<sequence length="632" mass="71217">MDTQNSEHGHNIEVSVDAAATEKAFGGSKVCGDAPCGFSDAKTSSQDAQERSASMRKLLVAVVLCIVFMSVEVAGGIKANSLAILTDAAHLLSDVAAFAISLFSLWAAGWEATPRQSYGFFRIEILGALVSIQLIWLLTGILVYEAIARLRHDAGEVKGFLMFVHHDHGHEDDHMHTHGVSIISHHHHHEGETRHDERHHIHDEHLNEPLLTSLSEGESKSKGGHKQKKQWNINVQGAYLHVLGDSIQSIGTTIKMLRNILEVLMESTPREIDATRLERGLCEMEEVVAIHELHIWAITVGKVLLACHVKIRPEADADMVLDKVVGYIRREYNISHDNFTLVDTIFILYHQFIHELLSPFVVVSSCRVSFVKGNEGPLLDWTFCETIGLKRFKITNALHIFFLISNLFTQAFLLSSKMASETTENGAQSSRQRRAPRLNERILSSLSRRSMAAHPWHDLEIGPDAPEIINVVIEIPKGSKVKYELDKKTGLIKVDRILYSSVVYPHNYGFIPRTLCEDNDPMDVLVLMQEPVVPGCFLRARAIGLMPMIDQGEKDDKIIAVCADDPEVRHYTDISQLPPHRLQEIRRFFEDYKKNENKEVEVDEFLPSTTAVDAIQYSMNLYAEYILHSLRK</sequence>
<dbReference type="InterPro" id="IPR027469">
    <property type="entry name" value="Cation_efflux_TMD_sf"/>
</dbReference>
<dbReference type="Pfam" id="PF16916">
    <property type="entry name" value="ZT_dimer"/>
    <property type="match status" value="1"/>
</dbReference>
<keyword evidence="10" id="KW-0460">Magnesium</keyword>
<dbReference type="SUPFAM" id="SSF161111">
    <property type="entry name" value="Cation efflux protein transmembrane domain-like"/>
    <property type="match status" value="1"/>
</dbReference>
<accession>A0ABD1WDG9</accession>
<protein>
    <recommendedName>
        <fullName evidence="5">inorganic diphosphatase</fullName>
        <ecNumber evidence="5">3.6.1.1</ecNumber>
    </recommendedName>
</protein>
<comment type="caution">
    <text evidence="19">The sequence shown here is derived from an EMBL/GenBank/DDBJ whole genome shotgun (WGS) entry which is preliminary data.</text>
</comment>
<keyword evidence="8" id="KW-0479">Metal-binding</keyword>
<evidence type="ECO:0000256" key="5">
    <source>
        <dbReference type="ARBA" id="ARBA00012146"/>
    </source>
</evidence>
<dbReference type="GO" id="GO:0016020">
    <property type="term" value="C:membrane"/>
    <property type="evidence" value="ECO:0007669"/>
    <property type="project" value="UniProtKB-SubCell"/>
</dbReference>
<evidence type="ECO:0000256" key="6">
    <source>
        <dbReference type="ARBA" id="ARBA00022448"/>
    </source>
</evidence>
<evidence type="ECO:0000256" key="4">
    <source>
        <dbReference type="ARBA" id="ARBA00008873"/>
    </source>
</evidence>
<proteinExistence type="inferred from homology"/>
<keyword evidence="20" id="KW-1185">Reference proteome</keyword>
<evidence type="ECO:0000256" key="14">
    <source>
        <dbReference type="ARBA" id="ARBA00023136"/>
    </source>
</evidence>
<comment type="cofactor">
    <cofactor evidence="1">
        <name>Mg(2+)</name>
        <dbReference type="ChEBI" id="CHEBI:18420"/>
    </cofactor>
</comment>
<dbReference type="InterPro" id="IPR058533">
    <property type="entry name" value="Cation_efflux_TM"/>
</dbReference>
<dbReference type="InterPro" id="IPR036649">
    <property type="entry name" value="Pyrophosphatase_sf"/>
</dbReference>
<evidence type="ECO:0000259" key="18">
    <source>
        <dbReference type="Pfam" id="PF16916"/>
    </source>
</evidence>
<keyword evidence="11" id="KW-0864">Zinc transport</keyword>
<dbReference type="InterPro" id="IPR008162">
    <property type="entry name" value="Pyrophosphatase"/>
</dbReference>
<dbReference type="InterPro" id="IPR050681">
    <property type="entry name" value="CDF/SLC30A"/>
</dbReference>
<evidence type="ECO:0000256" key="13">
    <source>
        <dbReference type="ARBA" id="ARBA00023065"/>
    </source>
</evidence>
<evidence type="ECO:0000256" key="3">
    <source>
        <dbReference type="ARBA" id="ARBA00006220"/>
    </source>
</evidence>
<feature type="transmembrane region" description="Helical" evidence="16">
    <location>
        <begin position="120"/>
        <end position="144"/>
    </location>
</feature>
<dbReference type="GO" id="GO:0004427">
    <property type="term" value="F:inorganic diphosphate phosphatase activity"/>
    <property type="evidence" value="ECO:0007669"/>
    <property type="project" value="UniProtKB-EC"/>
</dbReference>
<keyword evidence="9" id="KW-0378">Hydrolase</keyword>
<dbReference type="NCBIfam" id="TIGR01297">
    <property type="entry name" value="CDF"/>
    <property type="match status" value="1"/>
</dbReference>
<dbReference type="Gene3D" id="1.20.1510.10">
    <property type="entry name" value="Cation efflux protein transmembrane domain"/>
    <property type="match status" value="1"/>
</dbReference>
<evidence type="ECO:0000256" key="16">
    <source>
        <dbReference type="SAM" id="Phobius"/>
    </source>
</evidence>
<dbReference type="InterPro" id="IPR027470">
    <property type="entry name" value="Cation_efflux_CTD"/>
</dbReference>
<evidence type="ECO:0000313" key="20">
    <source>
        <dbReference type="Proteomes" id="UP001604277"/>
    </source>
</evidence>
<evidence type="ECO:0000256" key="2">
    <source>
        <dbReference type="ARBA" id="ARBA00004141"/>
    </source>
</evidence>
<comment type="similarity">
    <text evidence="4">Belongs to the cation diffusion facilitator (CDF) transporter (TC 2.A.4) family. SLC30A subfamily.</text>
</comment>
<dbReference type="GO" id="GO:0006829">
    <property type="term" value="P:zinc ion transport"/>
    <property type="evidence" value="ECO:0007669"/>
    <property type="project" value="UniProtKB-KW"/>
</dbReference>
<comment type="subcellular location">
    <subcellularLocation>
        <location evidence="2">Membrane</location>
        <topology evidence="2">Multi-pass membrane protein</topology>
    </subcellularLocation>
</comment>
<dbReference type="HAMAP" id="MF_00209">
    <property type="entry name" value="Inorganic_PPase"/>
    <property type="match status" value="1"/>
</dbReference>
<reference evidence="20" key="1">
    <citation type="submission" date="2024-07" db="EMBL/GenBank/DDBJ databases">
        <title>Two chromosome-level genome assemblies of Korean endemic species Abeliophyllum distichum and Forsythia ovata (Oleaceae).</title>
        <authorList>
            <person name="Jang H."/>
        </authorList>
    </citation>
    <scope>NUCLEOTIDE SEQUENCE [LARGE SCALE GENOMIC DNA]</scope>
</reference>
<dbReference type="AlphaFoldDB" id="A0ABD1WDG9"/>
<dbReference type="GO" id="GO:0046872">
    <property type="term" value="F:metal ion binding"/>
    <property type="evidence" value="ECO:0007669"/>
    <property type="project" value="UniProtKB-KW"/>
</dbReference>
<dbReference type="Pfam" id="PF01545">
    <property type="entry name" value="Cation_efflux"/>
    <property type="match status" value="1"/>
</dbReference>
<dbReference type="EC" id="3.6.1.1" evidence="5"/>
<dbReference type="Pfam" id="PF00719">
    <property type="entry name" value="Pyrophosphatase"/>
    <property type="match status" value="1"/>
</dbReference>
<organism evidence="19 20">
    <name type="scientific">Forsythia ovata</name>
    <dbReference type="NCBI Taxonomy" id="205694"/>
    <lineage>
        <taxon>Eukaryota</taxon>
        <taxon>Viridiplantae</taxon>
        <taxon>Streptophyta</taxon>
        <taxon>Embryophyta</taxon>
        <taxon>Tracheophyta</taxon>
        <taxon>Spermatophyta</taxon>
        <taxon>Magnoliopsida</taxon>
        <taxon>eudicotyledons</taxon>
        <taxon>Gunneridae</taxon>
        <taxon>Pentapetalae</taxon>
        <taxon>asterids</taxon>
        <taxon>lamiids</taxon>
        <taxon>Lamiales</taxon>
        <taxon>Oleaceae</taxon>
        <taxon>Forsythieae</taxon>
        <taxon>Forsythia</taxon>
    </lineage>
</organism>
<evidence type="ECO:0000256" key="10">
    <source>
        <dbReference type="ARBA" id="ARBA00022842"/>
    </source>
</evidence>
<dbReference type="EMBL" id="JBFOLJ010000003">
    <property type="protein sequence ID" value="KAL2547725.1"/>
    <property type="molecule type" value="Genomic_DNA"/>
</dbReference>
<keyword evidence="6" id="KW-0813">Transport</keyword>
<keyword evidence="7 16" id="KW-0812">Transmembrane</keyword>
<comment type="catalytic activity">
    <reaction evidence="15">
        <text>diphosphate + H2O = 2 phosphate + H(+)</text>
        <dbReference type="Rhea" id="RHEA:24576"/>
        <dbReference type="ChEBI" id="CHEBI:15377"/>
        <dbReference type="ChEBI" id="CHEBI:15378"/>
        <dbReference type="ChEBI" id="CHEBI:33019"/>
        <dbReference type="ChEBI" id="CHEBI:43474"/>
        <dbReference type="EC" id="3.6.1.1"/>
    </reaction>
</comment>
<evidence type="ECO:0000256" key="11">
    <source>
        <dbReference type="ARBA" id="ARBA00022906"/>
    </source>
</evidence>
<name>A0ABD1WDG9_9LAMI</name>
<dbReference type="PANTHER" id="PTHR11562">
    <property type="entry name" value="CATION EFFLUX PROTEIN/ ZINC TRANSPORTER"/>
    <property type="match status" value="1"/>
</dbReference>
<dbReference type="PROSITE" id="PS00387">
    <property type="entry name" value="PPASE"/>
    <property type="match status" value="1"/>
</dbReference>
<keyword evidence="11" id="KW-0862">Zinc</keyword>
<dbReference type="CDD" id="cd00412">
    <property type="entry name" value="pyrophosphatase"/>
    <property type="match status" value="1"/>
</dbReference>
<keyword evidence="12 16" id="KW-1133">Transmembrane helix</keyword>
<dbReference type="FunFam" id="3.90.80.10:FF:000002">
    <property type="entry name" value="Soluble inorganic pyrophosphatase 4"/>
    <property type="match status" value="1"/>
</dbReference>
<comment type="similarity">
    <text evidence="3">Belongs to the PPase family.</text>
</comment>
<dbReference type="Proteomes" id="UP001604277">
    <property type="component" value="Unassembled WGS sequence"/>
</dbReference>
<dbReference type="InterPro" id="IPR002524">
    <property type="entry name" value="Cation_efflux"/>
</dbReference>
<dbReference type="Gene3D" id="3.90.80.10">
    <property type="entry name" value="Inorganic pyrophosphatase"/>
    <property type="match status" value="1"/>
</dbReference>
<gene>
    <name evidence="19" type="ORF">Fot_09255</name>
</gene>
<evidence type="ECO:0000256" key="12">
    <source>
        <dbReference type="ARBA" id="ARBA00022989"/>
    </source>
</evidence>
<dbReference type="SUPFAM" id="SSF50324">
    <property type="entry name" value="Inorganic pyrophosphatase"/>
    <property type="match status" value="1"/>
</dbReference>
<feature type="transmembrane region" description="Helical" evidence="16">
    <location>
        <begin position="58"/>
        <end position="77"/>
    </location>
</feature>
<evidence type="ECO:0000256" key="8">
    <source>
        <dbReference type="ARBA" id="ARBA00022723"/>
    </source>
</evidence>
<evidence type="ECO:0000256" key="1">
    <source>
        <dbReference type="ARBA" id="ARBA00001946"/>
    </source>
</evidence>
<evidence type="ECO:0000256" key="9">
    <source>
        <dbReference type="ARBA" id="ARBA00022801"/>
    </source>
</evidence>
<keyword evidence="14 16" id="KW-0472">Membrane</keyword>
<keyword evidence="13" id="KW-0406">Ion transport</keyword>
<evidence type="ECO:0000259" key="17">
    <source>
        <dbReference type="Pfam" id="PF01545"/>
    </source>
</evidence>
<evidence type="ECO:0000313" key="19">
    <source>
        <dbReference type="EMBL" id="KAL2547725.1"/>
    </source>
</evidence>
<feature type="domain" description="Cation efflux protein transmembrane" evidence="17">
    <location>
        <begin position="58"/>
        <end position="254"/>
    </location>
</feature>